<dbReference type="CTD" id="201299"/>
<evidence type="ECO:0000256" key="7">
    <source>
        <dbReference type="ARBA" id="ARBA00023125"/>
    </source>
</evidence>
<dbReference type="SUPFAM" id="SSF54768">
    <property type="entry name" value="dsRNA-binding domain-like"/>
    <property type="match status" value="1"/>
</dbReference>
<dbReference type="PANTHER" id="PTHR31164:SF1">
    <property type="entry name" value="RAD52 MOTIF-CONTAINING PROTEIN 1"/>
    <property type="match status" value="1"/>
</dbReference>
<dbReference type="AlphaFoldDB" id="A0A9F5IRR3"/>
<keyword evidence="6 9" id="KW-0694">RNA-binding</keyword>
<sequence>MRRRTTEVLKSIPHLSPPIGRSPRGAFPFALVPGMAEILEFRVPPGNDRTLLVLGLESDASEHALYLAFSAFGPLYSVKLYRNALVAGPGYHAFVKFYSARDASRAQHACNQRSLFQKTALKVCLCTRQRAPTKQTLALNSHKCQELANHYLGFNGWSSRIITLQNIPGFEDDEKEEGGALPRHHHSKYLCVQELSIPDYGIHTRGIGVAELHVNPSQEFLTATRNTQKLAVQQALSDAFQKILFIILENGKLAVEYSSPEKDPIDCLSEEELRGLIQVTELPLSQLNPVEEEEILCDLNMDGE</sequence>
<dbReference type="SUPFAM" id="SSF54928">
    <property type="entry name" value="RNA-binding domain, RBD"/>
    <property type="match status" value="1"/>
</dbReference>
<evidence type="ECO:0000256" key="6">
    <source>
        <dbReference type="ARBA" id="ARBA00022884"/>
    </source>
</evidence>
<dbReference type="OMA" id="PAYECRS"/>
<organism evidence="11 12">
    <name type="scientific">Python bivittatus</name>
    <name type="common">Burmese python</name>
    <name type="synonym">Python molurus bivittatus</name>
    <dbReference type="NCBI Taxonomy" id="176946"/>
    <lineage>
        <taxon>Eukaryota</taxon>
        <taxon>Metazoa</taxon>
        <taxon>Chordata</taxon>
        <taxon>Craniata</taxon>
        <taxon>Vertebrata</taxon>
        <taxon>Euteleostomi</taxon>
        <taxon>Lepidosauria</taxon>
        <taxon>Squamata</taxon>
        <taxon>Bifurcata</taxon>
        <taxon>Unidentata</taxon>
        <taxon>Episquamata</taxon>
        <taxon>Toxicofera</taxon>
        <taxon>Serpentes</taxon>
        <taxon>Henophidia</taxon>
        <taxon>Pythonidae</taxon>
        <taxon>Python</taxon>
    </lineage>
</organism>
<feature type="domain" description="RRM" evidence="10">
    <location>
        <begin position="49"/>
        <end position="128"/>
    </location>
</feature>
<evidence type="ECO:0000259" key="10">
    <source>
        <dbReference type="PROSITE" id="PS50102"/>
    </source>
</evidence>
<dbReference type="Proteomes" id="UP000695026">
    <property type="component" value="Unplaced"/>
</dbReference>
<dbReference type="GO" id="GO:0005737">
    <property type="term" value="C:cytoplasm"/>
    <property type="evidence" value="ECO:0007669"/>
    <property type="project" value="UniProtKB-SubCell"/>
</dbReference>
<gene>
    <name evidence="12" type="primary">RDM1</name>
</gene>
<protein>
    <recommendedName>
        <fullName evidence="4">RAD52 motif-containing protein 1</fullName>
    </recommendedName>
</protein>
<dbReference type="InterPro" id="IPR057652">
    <property type="entry name" value="DSRM_RDM1"/>
</dbReference>
<dbReference type="KEGG" id="pbi:103052352"/>
<keyword evidence="11" id="KW-1185">Reference proteome</keyword>
<dbReference type="CDD" id="cd12364">
    <property type="entry name" value="RRM_RDM1"/>
    <property type="match status" value="1"/>
</dbReference>
<comment type="subunit">
    <text evidence="3">Homodimer.</text>
</comment>
<dbReference type="SMART" id="SM00360">
    <property type="entry name" value="RRM"/>
    <property type="match status" value="1"/>
</dbReference>
<dbReference type="FunFam" id="3.30.390.80:FF:000002">
    <property type="entry name" value="RAD52 motif containing 1"/>
    <property type="match status" value="1"/>
</dbReference>
<dbReference type="OrthoDB" id="6287754at2759"/>
<dbReference type="GO" id="GO:0006310">
    <property type="term" value="P:DNA recombination"/>
    <property type="evidence" value="ECO:0007669"/>
    <property type="project" value="UniProtKB-ARBA"/>
</dbReference>
<evidence type="ECO:0000256" key="2">
    <source>
        <dbReference type="ARBA" id="ARBA00004604"/>
    </source>
</evidence>
<dbReference type="GO" id="GO:0005730">
    <property type="term" value="C:nucleolus"/>
    <property type="evidence" value="ECO:0007669"/>
    <property type="project" value="UniProtKB-SubCell"/>
</dbReference>
<dbReference type="Gene3D" id="3.30.70.330">
    <property type="match status" value="1"/>
</dbReference>
<keyword evidence="5" id="KW-0963">Cytoplasm</keyword>
<dbReference type="GO" id="GO:0006302">
    <property type="term" value="P:double-strand break repair"/>
    <property type="evidence" value="ECO:0007669"/>
    <property type="project" value="UniProtKB-ARBA"/>
</dbReference>
<dbReference type="InterPro" id="IPR035979">
    <property type="entry name" value="RBD_domain_sf"/>
</dbReference>
<keyword evidence="8" id="KW-0539">Nucleus</keyword>
<evidence type="ECO:0000313" key="11">
    <source>
        <dbReference type="Proteomes" id="UP000695026"/>
    </source>
</evidence>
<dbReference type="GeneID" id="103052352"/>
<dbReference type="RefSeq" id="XP_025020298.1">
    <property type="nucleotide sequence ID" value="XM_025164530.1"/>
</dbReference>
<evidence type="ECO:0000256" key="8">
    <source>
        <dbReference type="ARBA" id="ARBA00023242"/>
    </source>
</evidence>
<evidence type="ECO:0000256" key="3">
    <source>
        <dbReference type="ARBA" id="ARBA00011738"/>
    </source>
</evidence>
<evidence type="ECO:0000256" key="9">
    <source>
        <dbReference type="PROSITE-ProRule" id="PRU00176"/>
    </source>
</evidence>
<dbReference type="InterPro" id="IPR034200">
    <property type="entry name" value="RDM1_RRM"/>
</dbReference>
<keyword evidence="7" id="KW-0238">DNA-binding</keyword>
<accession>A0A9F5IRR3</accession>
<dbReference type="GO" id="GO:0003677">
    <property type="term" value="F:DNA binding"/>
    <property type="evidence" value="ECO:0007669"/>
    <property type="project" value="UniProtKB-KW"/>
</dbReference>
<dbReference type="InterPro" id="IPR012677">
    <property type="entry name" value="Nucleotide-bd_a/b_plait_sf"/>
</dbReference>
<dbReference type="Pfam" id="PF25517">
    <property type="entry name" value="DSRM_RDM1"/>
    <property type="match status" value="1"/>
</dbReference>
<dbReference type="Gene3D" id="3.30.390.80">
    <property type="entry name" value="DNA repair protein Rad52/59/22"/>
    <property type="match status" value="1"/>
</dbReference>
<dbReference type="InterPro" id="IPR000504">
    <property type="entry name" value="RRM_dom"/>
</dbReference>
<evidence type="ECO:0000256" key="1">
    <source>
        <dbReference type="ARBA" id="ARBA00004496"/>
    </source>
</evidence>
<dbReference type="PANTHER" id="PTHR31164">
    <property type="entry name" value="RAD52 MOTIF-CONTAINING PROTEIN 1"/>
    <property type="match status" value="1"/>
</dbReference>
<evidence type="ECO:0000313" key="12">
    <source>
        <dbReference type="RefSeq" id="XP_025020298.1"/>
    </source>
</evidence>
<dbReference type="InterPro" id="IPR042525">
    <property type="entry name" value="Rad52_Rad59_Rad22_sf"/>
</dbReference>
<name>A0A9F5IRR3_PYTBI</name>
<dbReference type="PROSITE" id="PS50102">
    <property type="entry name" value="RRM"/>
    <property type="match status" value="1"/>
</dbReference>
<evidence type="ECO:0000256" key="4">
    <source>
        <dbReference type="ARBA" id="ARBA00013723"/>
    </source>
</evidence>
<comment type="subcellular location">
    <subcellularLocation>
        <location evidence="1">Cytoplasm</location>
    </subcellularLocation>
    <subcellularLocation>
        <location evidence="2">Nucleus</location>
        <location evidence="2">Nucleolus</location>
    </subcellularLocation>
</comment>
<dbReference type="InterPro" id="IPR040224">
    <property type="entry name" value="RDM1"/>
</dbReference>
<dbReference type="GO" id="GO:0003723">
    <property type="term" value="F:RNA binding"/>
    <property type="evidence" value="ECO:0007669"/>
    <property type="project" value="UniProtKB-UniRule"/>
</dbReference>
<evidence type="ECO:0000256" key="5">
    <source>
        <dbReference type="ARBA" id="ARBA00022490"/>
    </source>
</evidence>
<reference evidence="12" key="1">
    <citation type="submission" date="2025-08" db="UniProtKB">
        <authorList>
            <consortium name="RefSeq"/>
        </authorList>
    </citation>
    <scope>IDENTIFICATION</scope>
    <source>
        <tissue evidence="12">Liver</tissue>
    </source>
</reference>
<proteinExistence type="predicted"/>
<dbReference type="Pfam" id="PF00076">
    <property type="entry name" value="RRM_1"/>
    <property type="match status" value="1"/>
</dbReference>